<evidence type="ECO:0000313" key="2">
    <source>
        <dbReference type="EMBL" id="MCY9607515.1"/>
    </source>
</evidence>
<evidence type="ECO:0000259" key="1">
    <source>
        <dbReference type="Pfam" id="PF13542"/>
    </source>
</evidence>
<gene>
    <name evidence="2" type="ORF">M5W83_10160</name>
</gene>
<dbReference type="EMBL" id="JAMDMM010000021">
    <property type="protein sequence ID" value="MCY9607515.1"/>
    <property type="molecule type" value="Genomic_DNA"/>
</dbReference>
<evidence type="ECO:0000313" key="3">
    <source>
        <dbReference type="Proteomes" id="UP001209276"/>
    </source>
</evidence>
<sequence>MDVYVKFRKRALFPCAKWCNSITRVNVPWALDKPKHYFPLLFDALIIKLAKDMPMNAVSRLLGEHETRLWRMLHHYVDNAFVAQDLSYVTKISTDETSAKRGHNYIAIFMDPEQKNIIYVTQWGLRCRLDPMVEVAKMLQKHDDGVIRRFYIQAEQRFTGRCE</sequence>
<keyword evidence="3" id="KW-1185">Reference proteome</keyword>
<accession>A0ABT4FVL6</accession>
<dbReference type="Proteomes" id="UP001209276">
    <property type="component" value="Unassembled WGS sequence"/>
</dbReference>
<organism evidence="2 3">
    <name type="scientific">Paenibacillus thiaminolyticus</name>
    <name type="common">Bacillus thiaminolyticus</name>
    <dbReference type="NCBI Taxonomy" id="49283"/>
    <lineage>
        <taxon>Bacteria</taxon>
        <taxon>Bacillati</taxon>
        <taxon>Bacillota</taxon>
        <taxon>Bacilli</taxon>
        <taxon>Bacillales</taxon>
        <taxon>Paenibacillaceae</taxon>
        <taxon>Paenibacillus</taxon>
    </lineage>
</organism>
<comment type="caution">
    <text evidence="2">The sequence shown here is derived from an EMBL/GenBank/DDBJ whole genome shotgun (WGS) entry which is preliminary data.</text>
</comment>
<proteinExistence type="predicted"/>
<name>A0ABT4FVL6_PANTH</name>
<dbReference type="Pfam" id="PF13542">
    <property type="entry name" value="HTH_Tnp_ISL3"/>
    <property type="match status" value="1"/>
</dbReference>
<reference evidence="2 3" key="1">
    <citation type="submission" date="2022-05" db="EMBL/GenBank/DDBJ databases">
        <title>Genome Sequencing of Bee-Associated Microbes.</title>
        <authorList>
            <person name="Dunlap C."/>
        </authorList>
    </citation>
    <scope>NUCLEOTIDE SEQUENCE [LARGE SCALE GENOMIC DNA]</scope>
    <source>
        <strain evidence="2 3">NRRL B-14613</strain>
    </source>
</reference>
<dbReference type="InterPro" id="IPR032877">
    <property type="entry name" value="Transposase_HTH"/>
</dbReference>
<protein>
    <recommendedName>
        <fullName evidence="1">Transposase IS204/IS1001/IS1096/IS1165 helix-turn-helix domain-containing protein</fullName>
    </recommendedName>
</protein>
<dbReference type="RefSeq" id="WP_244194381.1">
    <property type="nucleotide sequence ID" value="NZ_CABMNB010000047.1"/>
</dbReference>
<feature type="domain" description="Transposase IS204/IS1001/IS1096/IS1165 helix-turn-helix" evidence="1">
    <location>
        <begin position="33"/>
        <end position="77"/>
    </location>
</feature>